<gene>
    <name evidence="2" type="ORF">CSUB01_02772</name>
</gene>
<proteinExistence type="predicted"/>
<feature type="region of interest" description="Disordered" evidence="1">
    <location>
        <begin position="20"/>
        <end position="39"/>
    </location>
</feature>
<dbReference type="EMBL" id="JMSE01001547">
    <property type="protein sequence ID" value="KDN60113.1"/>
    <property type="molecule type" value="Genomic_DNA"/>
</dbReference>
<feature type="compositionally biased region" description="Basic and acidic residues" evidence="1">
    <location>
        <begin position="181"/>
        <end position="190"/>
    </location>
</feature>
<dbReference type="STRING" id="1173701.A0A066WT92"/>
<evidence type="ECO:0000313" key="3">
    <source>
        <dbReference type="Proteomes" id="UP000027238"/>
    </source>
</evidence>
<name>A0A066WT92_COLSU</name>
<evidence type="ECO:0000313" key="2">
    <source>
        <dbReference type="EMBL" id="KDN60113.1"/>
    </source>
</evidence>
<comment type="caution">
    <text evidence="2">The sequence shown here is derived from an EMBL/GenBank/DDBJ whole genome shotgun (WGS) entry which is preliminary data.</text>
</comment>
<accession>A0A066WT92</accession>
<feature type="region of interest" description="Disordered" evidence="1">
    <location>
        <begin position="133"/>
        <end position="230"/>
    </location>
</feature>
<dbReference type="eggNOG" id="ENOG502T4A5">
    <property type="taxonomic scope" value="Eukaryota"/>
</dbReference>
<dbReference type="HOGENOM" id="CLU_524782_0_0_1"/>
<protein>
    <submittedName>
        <fullName evidence="2">Uncharacterized protein</fullName>
    </submittedName>
</protein>
<evidence type="ECO:0000256" key="1">
    <source>
        <dbReference type="SAM" id="MobiDB-lite"/>
    </source>
</evidence>
<dbReference type="AlphaFoldDB" id="A0A066WT92"/>
<reference evidence="3" key="1">
    <citation type="journal article" date="2014" name="Genome Announc.">
        <title>Draft genome sequence of Colletotrichum sublineola, a destructive pathogen of cultivated sorghum.</title>
        <authorList>
            <person name="Baroncelli R."/>
            <person name="Sanz-Martin J.M."/>
            <person name="Rech G.E."/>
            <person name="Sukno S.A."/>
            <person name="Thon M.R."/>
        </authorList>
    </citation>
    <scope>NUCLEOTIDE SEQUENCE [LARGE SCALE GENOMIC DNA]</scope>
    <source>
        <strain evidence="3">TX430BB</strain>
    </source>
</reference>
<dbReference type="Proteomes" id="UP000027238">
    <property type="component" value="Unassembled WGS sequence"/>
</dbReference>
<feature type="compositionally biased region" description="Basic and acidic residues" evidence="1">
    <location>
        <begin position="207"/>
        <end position="218"/>
    </location>
</feature>
<dbReference type="OMA" id="GYARECK"/>
<feature type="compositionally biased region" description="Low complexity" evidence="1">
    <location>
        <begin position="220"/>
        <end position="230"/>
    </location>
</feature>
<sequence>MEKPTTALKAANWRRSHVFHDQDTHKIRSPRKRNSSTSVTDFDIANPATHWRKPVASVAPSQNATDPVFGENKHILEKIDGKSVATARCAVVNAIPIRDDGVAEFGKHLKRTRVTPRKSSVMDLKMPCRHEEEVTFGGGSHPEKPRAQPKQGTTAVIHDPAVTNIADRHLKPSSEDSTYGEPDRYQEILRKLNPSSHGFHPSSMARKPKENRPRKDSADSADSGDSGVDVRSSVKTQALNPMAKEFSVPVFKQDPVTVESPEETSINIPLSMLKKILGSSNPSNIIEAPPQSLEEIVANTIQRFGLPEARQQCISSPDSFPTLVMSPTLQPPFLQHTTSPSISPTFGFHNNSMMPPSGMFSQMSGVPLNPSAVGFVPFGPPNTAGIPPRPPLFGSQPSLQASIQPVSRCVSQMKSSFVPASDYGRQMADGPPMPGSGFTPHPNSSFPQAQLPMPNQNNFFNPNTTPSSGLRIGPRPVRKPRVPDAFAQQNYEAYIEWRKANEPGYARECKERQVRRATRLKGADPCP</sequence>
<organism evidence="2 3">
    <name type="scientific">Colletotrichum sublineola</name>
    <name type="common">Sorghum anthracnose fungus</name>
    <dbReference type="NCBI Taxonomy" id="1173701"/>
    <lineage>
        <taxon>Eukaryota</taxon>
        <taxon>Fungi</taxon>
        <taxon>Dikarya</taxon>
        <taxon>Ascomycota</taxon>
        <taxon>Pezizomycotina</taxon>
        <taxon>Sordariomycetes</taxon>
        <taxon>Hypocreomycetidae</taxon>
        <taxon>Glomerellales</taxon>
        <taxon>Glomerellaceae</taxon>
        <taxon>Colletotrichum</taxon>
        <taxon>Colletotrichum graminicola species complex</taxon>
    </lineage>
</organism>
<keyword evidence="3" id="KW-1185">Reference proteome</keyword>
<dbReference type="OrthoDB" id="4755921at2759"/>